<sequence length="1089" mass="124459">MTIAKLCRSLHADKQNVSFFLKRDYPWTLGSTCFLGFLSMISAFDLGRRAGIQALFFTVAVFVACSSLHSQDITRRMLDHSDYDRWKTLSGSGLSNDGSWILYTIRTGEIDGEGTLHIHHAKTGQEYVIERGTGARFTRDDRFVIYRITPPKKKLKELRKQKKPPEEMPQPVLQILELDSGELRTLTGVRSFGLPEENSDWLACLMEKASTPDELKKKSGDREVYDVTPEGLQRPAKKLKLKSREEVARQRGRIESVIKASESKPEEKSSQSKEEPDEEKDTNDKKNKPVGTDLKLIHLDSEVLRTFPLVRSFRFSKDGKRLAFVTSVEMPEPKKEEPKEGKEDKAKASKNEGGPSDGVHVIELDSLKQRTIASGIGEYKNLAFNEQGSRLAFLSNQEDYDAKSPSWAVYQWTADSKKAKRLVAEGDAGLPVGWWIAPQSSLSFSEDERRLYFSTTPVPEAVEKQRIAEAEGREVEEDSDERTKLDVWHWQDPKLQPQQLLEAERERNRRYRAAYVLKTERVVQLEDSVLPSVRVDLRSPSNIAVANTNVRYQKTLSWEVPGFQDVYLVHLNSGRRDRILEKVRWDASISPQGKFIVWFDAENGKWFAKATKGKDAKPIEISKGIKHPLYDELDDRPTLPSSYGTAGWLDNDRAFLIYDAHDIWQLDPTGKSKPICITLGEGRKNDLRLRYLRLDPKQRSIDPSQTMFLSAFRLDTKASGFYRLDLPGKNQNAKEDALRPLIMLDENLAGLKKAKDSDQVLFTRSTFRRFPDLWTSTLEFEKIQRVSDANPQQDEYSWGTAELTHWKAQDGQQLDGILMKPDDFDPSKKYPMLVYFYERKSDSLHSYYQPAPSRSIICFSFYVSRGYLVFIPDIPYKTGEPGQSAANSILPGVDHVVAKAFVDEDRIGMQGHSWGGYQTAYLVTQTDRFACAESGAPVSNMTSAYGGIRWSSGMSRMFQYERTQSRIGEDLWSAREKYIANSPIFFADKINTPLLILHNDEDGAVPWYQGIELFVALRRLEKPAWMLNYNGDPHWVMGEYNRRDFAIRMQQFFDHYLKDAPEPEWMAVGVPAVDKGKQFGLDMLEPVED</sequence>
<accession>M5TS78</accession>
<feature type="region of interest" description="Disordered" evidence="1">
    <location>
        <begin position="329"/>
        <end position="359"/>
    </location>
</feature>
<dbReference type="GO" id="GO:0008239">
    <property type="term" value="F:dipeptidyl-peptidase activity"/>
    <property type="evidence" value="ECO:0007669"/>
    <property type="project" value="TreeGrafter"/>
</dbReference>
<dbReference type="InterPro" id="IPR050278">
    <property type="entry name" value="Serine_Prot_S9B/DPPIV"/>
</dbReference>
<dbReference type="SUPFAM" id="SSF53474">
    <property type="entry name" value="alpha/beta-Hydrolases"/>
    <property type="match status" value="1"/>
</dbReference>
<feature type="compositionally biased region" description="Basic and acidic residues" evidence="1">
    <location>
        <begin position="250"/>
        <end position="274"/>
    </location>
</feature>
<feature type="compositionally biased region" description="Basic and acidic residues" evidence="1">
    <location>
        <begin position="331"/>
        <end position="350"/>
    </location>
</feature>
<dbReference type="AlphaFoldDB" id="M5TS78"/>
<evidence type="ECO:0000313" key="5">
    <source>
        <dbReference type="Proteomes" id="UP000011885"/>
    </source>
</evidence>
<evidence type="ECO:0000313" key="4">
    <source>
        <dbReference type="EMBL" id="EMI51904.1"/>
    </source>
</evidence>
<evidence type="ECO:0000259" key="3">
    <source>
        <dbReference type="Pfam" id="PF00326"/>
    </source>
</evidence>
<gene>
    <name evidence="4" type="ORF">RSSM_06636</name>
</gene>
<dbReference type="PANTHER" id="PTHR11731">
    <property type="entry name" value="PROTEASE FAMILY S9B,C DIPEPTIDYL-PEPTIDASE IV-RELATED"/>
    <property type="match status" value="1"/>
</dbReference>
<dbReference type="InterPro" id="IPR011042">
    <property type="entry name" value="6-blade_b-propeller_TolB-like"/>
</dbReference>
<reference evidence="4 5" key="1">
    <citation type="journal article" date="2013" name="Mar. Genomics">
        <title>Expression of sulfatases in Rhodopirellula baltica and the diversity of sulfatases in the genus Rhodopirellula.</title>
        <authorList>
            <person name="Wegner C.E."/>
            <person name="Richter-Heitmann T."/>
            <person name="Klindworth A."/>
            <person name="Klockow C."/>
            <person name="Richter M."/>
            <person name="Achstetter T."/>
            <person name="Glockner F.O."/>
            <person name="Harder J."/>
        </authorList>
    </citation>
    <scope>NUCLEOTIDE SEQUENCE [LARGE SCALE GENOMIC DNA]</scope>
    <source>
        <strain evidence="4 5">SM41</strain>
    </source>
</reference>
<dbReference type="PANTHER" id="PTHR11731:SF193">
    <property type="entry name" value="DIPEPTIDYL PEPTIDASE 9"/>
    <property type="match status" value="1"/>
</dbReference>
<dbReference type="GO" id="GO:0006508">
    <property type="term" value="P:proteolysis"/>
    <property type="evidence" value="ECO:0007669"/>
    <property type="project" value="InterPro"/>
</dbReference>
<dbReference type="EMBL" id="ANOH01000466">
    <property type="protein sequence ID" value="EMI51904.1"/>
    <property type="molecule type" value="Genomic_DNA"/>
</dbReference>
<dbReference type="Gene3D" id="3.40.50.1820">
    <property type="entry name" value="alpha/beta hydrolase"/>
    <property type="match status" value="1"/>
</dbReference>
<dbReference type="Proteomes" id="UP000011885">
    <property type="component" value="Unassembled WGS sequence"/>
</dbReference>
<dbReference type="SUPFAM" id="SSF82171">
    <property type="entry name" value="DPP6 N-terminal domain-like"/>
    <property type="match status" value="1"/>
</dbReference>
<keyword evidence="2" id="KW-0472">Membrane</keyword>
<dbReference type="PATRIC" id="fig|1263870.3.peg.7041"/>
<keyword evidence="2" id="KW-1133">Transmembrane helix</keyword>
<dbReference type="InterPro" id="IPR001375">
    <property type="entry name" value="Peptidase_S9_cat"/>
</dbReference>
<dbReference type="GO" id="GO:0008236">
    <property type="term" value="F:serine-type peptidase activity"/>
    <property type="evidence" value="ECO:0007669"/>
    <property type="project" value="InterPro"/>
</dbReference>
<dbReference type="InterPro" id="IPR029058">
    <property type="entry name" value="AB_hydrolase_fold"/>
</dbReference>
<name>M5TS78_9BACT</name>
<evidence type="ECO:0000256" key="1">
    <source>
        <dbReference type="SAM" id="MobiDB-lite"/>
    </source>
</evidence>
<keyword evidence="5" id="KW-1185">Reference proteome</keyword>
<feature type="transmembrane region" description="Helical" evidence="2">
    <location>
        <begin position="25"/>
        <end position="44"/>
    </location>
</feature>
<evidence type="ECO:0000256" key="2">
    <source>
        <dbReference type="SAM" id="Phobius"/>
    </source>
</evidence>
<keyword evidence="2" id="KW-0812">Transmembrane</keyword>
<dbReference type="Pfam" id="PF00326">
    <property type="entry name" value="Peptidase_S9"/>
    <property type="match status" value="1"/>
</dbReference>
<feature type="domain" description="Peptidase S9 prolyl oligopeptidase catalytic" evidence="3">
    <location>
        <begin position="880"/>
        <end position="1059"/>
    </location>
</feature>
<feature type="compositionally biased region" description="Basic and acidic residues" evidence="1">
    <location>
        <begin position="212"/>
        <end position="225"/>
    </location>
</feature>
<protein>
    <submittedName>
        <fullName evidence="4">Peptidase S9 prolyl oligopeptidase active site domain protein</fullName>
    </submittedName>
</protein>
<feature type="region of interest" description="Disordered" evidence="1">
    <location>
        <begin position="250"/>
        <end position="290"/>
    </location>
</feature>
<organism evidence="4 5">
    <name type="scientific">Rhodopirellula sallentina SM41</name>
    <dbReference type="NCBI Taxonomy" id="1263870"/>
    <lineage>
        <taxon>Bacteria</taxon>
        <taxon>Pseudomonadati</taxon>
        <taxon>Planctomycetota</taxon>
        <taxon>Planctomycetia</taxon>
        <taxon>Pirellulales</taxon>
        <taxon>Pirellulaceae</taxon>
        <taxon>Rhodopirellula</taxon>
    </lineage>
</organism>
<dbReference type="Gene3D" id="2.120.10.30">
    <property type="entry name" value="TolB, C-terminal domain"/>
    <property type="match status" value="1"/>
</dbReference>
<proteinExistence type="predicted"/>
<comment type="caution">
    <text evidence="4">The sequence shown here is derived from an EMBL/GenBank/DDBJ whole genome shotgun (WGS) entry which is preliminary data.</text>
</comment>
<feature type="region of interest" description="Disordered" evidence="1">
    <location>
        <begin position="212"/>
        <end position="231"/>
    </location>
</feature>